<evidence type="ECO:0000313" key="1">
    <source>
        <dbReference type="EMBL" id="KAK7492663.1"/>
    </source>
</evidence>
<dbReference type="AlphaFoldDB" id="A0ABD0L0C3"/>
<sequence length="88" mass="9406">MRPAVFVTIHMFSGSTCQKDGCPMCDFMPMAAMGAGGVMPPMAMPDTAGGGLPTPGGLQEVERVRNLFPETWLWTNASVRCEGKTRAL</sequence>
<keyword evidence="2" id="KW-1185">Reference proteome</keyword>
<dbReference type="EMBL" id="JACVVK020000101">
    <property type="protein sequence ID" value="KAK7492663.1"/>
    <property type="molecule type" value="Genomic_DNA"/>
</dbReference>
<gene>
    <name evidence="1" type="ORF">BaRGS_00016142</name>
</gene>
<proteinExistence type="predicted"/>
<protein>
    <submittedName>
        <fullName evidence="1">Uncharacterized protein</fullName>
    </submittedName>
</protein>
<organism evidence="1 2">
    <name type="scientific">Batillaria attramentaria</name>
    <dbReference type="NCBI Taxonomy" id="370345"/>
    <lineage>
        <taxon>Eukaryota</taxon>
        <taxon>Metazoa</taxon>
        <taxon>Spiralia</taxon>
        <taxon>Lophotrochozoa</taxon>
        <taxon>Mollusca</taxon>
        <taxon>Gastropoda</taxon>
        <taxon>Caenogastropoda</taxon>
        <taxon>Sorbeoconcha</taxon>
        <taxon>Cerithioidea</taxon>
        <taxon>Batillariidae</taxon>
        <taxon>Batillaria</taxon>
    </lineage>
</organism>
<accession>A0ABD0L0C3</accession>
<comment type="caution">
    <text evidence="1">The sequence shown here is derived from an EMBL/GenBank/DDBJ whole genome shotgun (WGS) entry which is preliminary data.</text>
</comment>
<dbReference type="Proteomes" id="UP001519460">
    <property type="component" value="Unassembled WGS sequence"/>
</dbReference>
<evidence type="ECO:0000313" key="2">
    <source>
        <dbReference type="Proteomes" id="UP001519460"/>
    </source>
</evidence>
<name>A0ABD0L0C3_9CAEN</name>
<reference evidence="1 2" key="1">
    <citation type="journal article" date="2023" name="Sci. Data">
        <title>Genome assembly of the Korean intertidal mud-creeper Batillaria attramentaria.</title>
        <authorList>
            <person name="Patra A.K."/>
            <person name="Ho P.T."/>
            <person name="Jun S."/>
            <person name="Lee S.J."/>
            <person name="Kim Y."/>
            <person name="Won Y.J."/>
        </authorList>
    </citation>
    <scope>NUCLEOTIDE SEQUENCE [LARGE SCALE GENOMIC DNA]</scope>
    <source>
        <strain evidence="1">Wonlab-2016</strain>
    </source>
</reference>